<evidence type="ECO:0000313" key="5">
    <source>
        <dbReference type="EMBL" id="GER53177.1"/>
    </source>
</evidence>
<feature type="chain" id="PRO_5022817936" evidence="3">
    <location>
        <begin position="16"/>
        <end position="307"/>
    </location>
</feature>
<reference evidence="6" key="1">
    <citation type="journal article" date="2019" name="Curr. Biol.">
        <title>Genome Sequence of Striga asiatica Provides Insight into the Evolution of Plant Parasitism.</title>
        <authorList>
            <person name="Yoshida S."/>
            <person name="Kim S."/>
            <person name="Wafula E.K."/>
            <person name="Tanskanen J."/>
            <person name="Kim Y.M."/>
            <person name="Honaas L."/>
            <person name="Yang Z."/>
            <person name="Spallek T."/>
            <person name="Conn C.E."/>
            <person name="Ichihashi Y."/>
            <person name="Cheong K."/>
            <person name="Cui S."/>
            <person name="Der J.P."/>
            <person name="Gundlach H."/>
            <person name="Jiao Y."/>
            <person name="Hori C."/>
            <person name="Ishida J.K."/>
            <person name="Kasahara H."/>
            <person name="Kiba T."/>
            <person name="Kim M.S."/>
            <person name="Koo N."/>
            <person name="Laohavisit A."/>
            <person name="Lee Y.H."/>
            <person name="Lumba S."/>
            <person name="McCourt P."/>
            <person name="Mortimer J.C."/>
            <person name="Mutuku J.M."/>
            <person name="Nomura T."/>
            <person name="Sasaki-Sekimoto Y."/>
            <person name="Seto Y."/>
            <person name="Wang Y."/>
            <person name="Wakatake T."/>
            <person name="Sakakibara H."/>
            <person name="Demura T."/>
            <person name="Yamaguchi S."/>
            <person name="Yoneyama K."/>
            <person name="Manabe R.I."/>
            <person name="Nelson D.C."/>
            <person name="Schulman A.H."/>
            <person name="Timko M.P."/>
            <person name="dePamphilis C.W."/>
            <person name="Choi D."/>
            <person name="Shirasu K."/>
        </authorList>
    </citation>
    <scope>NUCLEOTIDE SEQUENCE [LARGE SCALE GENOMIC DNA]</scope>
    <source>
        <strain evidence="6">cv. UVA1</strain>
    </source>
</reference>
<proteinExistence type="predicted"/>
<dbReference type="GO" id="GO:0016020">
    <property type="term" value="C:membrane"/>
    <property type="evidence" value="ECO:0007669"/>
    <property type="project" value="UniProtKB-SubCell"/>
</dbReference>
<accession>A0A5A7R9D1</accession>
<keyword evidence="2 3" id="KW-0732">Signal</keyword>
<evidence type="ECO:0000256" key="1">
    <source>
        <dbReference type="ARBA" id="ARBA00004167"/>
    </source>
</evidence>
<dbReference type="Proteomes" id="UP000325081">
    <property type="component" value="Unassembled WGS sequence"/>
</dbReference>
<evidence type="ECO:0000313" key="6">
    <source>
        <dbReference type="Proteomes" id="UP000325081"/>
    </source>
</evidence>
<dbReference type="PANTHER" id="PTHR33355">
    <property type="entry name" value="WALL-ASSOCIATED RECEPTOR KINASE CARBOXY-TERMINAL PROTEIN-RELATED"/>
    <property type="match status" value="1"/>
</dbReference>
<keyword evidence="6" id="KW-1185">Reference proteome</keyword>
<organism evidence="5 6">
    <name type="scientific">Striga asiatica</name>
    <name type="common">Asiatic witchweed</name>
    <name type="synonym">Buchnera asiatica</name>
    <dbReference type="NCBI Taxonomy" id="4170"/>
    <lineage>
        <taxon>Eukaryota</taxon>
        <taxon>Viridiplantae</taxon>
        <taxon>Streptophyta</taxon>
        <taxon>Embryophyta</taxon>
        <taxon>Tracheophyta</taxon>
        <taxon>Spermatophyta</taxon>
        <taxon>Magnoliopsida</taxon>
        <taxon>eudicotyledons</taxon>
        <taxon>Gunneridae</taxon>
        <taxon>Pentapetalae</taxon>
        <taxon>asterids</taxon>
        <taxon>lamiids</taxon>
        <taxon>Lamiales</taxon>
        <taxon>Orobanchaceae</taxon>
        <taxon>Buchnereae</taxon>
        <taxon>Striga</taxon>
    </lineage>
</organism>
<dbReference type="AlphaFoldDB" id="A0A5A7R9D1"/>
<comment type="subcellular location">
    <subcellularLocation>
        <location evidence="1">Membrane</location>
        <topology evidence="1">Single-pass membrane protein</topology>
    </subcellularLocation>
</comment>
<gene>
    <name evidence="5" type="ORF">STAS_30666</name>
</gene>
<dbReference type="GO" id="GO:0030247">
    <property type="term" value="F:polysaccharide binding"/>
    <property type="evidence" value="ECO:0007669"/>
    <property type="project" value="InterPro"/>
</dbReference>
<protein>
    <submittedName>
        <fullName evidence="5">Protein kinase-related</fullName>
    </submittedName>
</protein>
<keyword evidence="5" id="KW-0418">Kinase</keyword>
<name>A0A5A7R9D1_STRAF</name>
<dbReference type="InterPro" id="IPR025287">
    <property type="entry name" value="WAK_GUB"/>
</dbReference>
<dbReference type="PANTHER" id="PTHR33355:SF3">
    <property type="entry name" value="WALL-ASSOCIATED RECEPTOR KINASE GALACTURONAN-BINDING PROTEIN"/>
    <property type="match status" value="1"/>
</dbReference>
<dbReference type="EMBL" id="BKCP01010514">
    <property type="protein sequence ID" value="GER53177.1"/>
    <property type="molecule type" value="Genomic_DNA"/>
</dbReference>
<feature type="signal peptide" evidence="3">
    <location>
        <begin position="1"/>
        <end position="15"/>
    </location>
</feature>
<dbReference type="OrthoDB" id="1859308at2759"/>
<evidence type="ECO:0000256" key="3">
    <source>
        <dbReference type="SAM" id="SignalP"/>
    </source>
</evidence>
<sequence length="307" mass="32990">MACLLLSTLLITLHALIPSAHPSGHADTCRSFCGNLTVNYPFALHPGCGHSAFRDLLFCINDVLMLHISSGSYRVLDIDYAYGLLVLHEPHMSTCDSLAYGGRGNGFVLEPWRARYLGPTTDNVFMLLGCSARSPLFQGFPRKNSSPCRNVSGLGCEEYYGCPAWDAFGLSRGGPVYETGPPDCCAVPYESIGSVNLSSLECQGYSSAYSLAPLRVSGPGQWAYGIQVKYNVQGSESFCRACEATGGFCGYEIGGNRDLCMCGSWNSTSNCDSVKSGAFSTGKWSPEVELAGLLVTAIIWRNLITKG</sequence>
<dbReference type="GO" id="GO:0016301">
    <property type="term" value="F:kinase activity"/>
    <property type="evidence" value="ECO:0007669"/>
    <property type="project" value="UniProtKB-KW"/>
</dbReference>
<dbReference type="Pfam" id="PF13947">
    <property type="entry name" value="GUB_WAK_bind"/>
    <property type="match status" value="1"/>
</dbReference>
<comment type="caution">
    <text evidence="5">The sequence shown here is derived from an EMBL/GenBank/DDBJ whole genome shotgun (WGS) entry which is preliminary data.</text>
</comment>
<feature type="domain" description="Wall-associated receptor kinase galacturonan-binding" evidence="4">
    <location>
        <begin position="29"/>
        <end position="83"/>
    </location>
</feature>
<evidence type="ECO:0000256" key="2">
    <source>
        <dbReference type="ARBA" id="ARBA00022729"/>
    </source>
</evidence>
<evidence type="ECO:0000259" key="4">
    <source>
        <dbReference type="Pfam" id="PF13947"/>
    </source>
</evidence>
<keyword evidence="5" id="KW-0808">Transferase</keyword>